<keyword evidence="2 5" id="KW-0808">Transferase</keyword>
<dbReference type="Pfam" id="PF00644">
    <property type="entry name" value="PARP"/>
    <property type="match status" value="1"/>
</dbReference>
<dbReference type="GO" id="GO:0006302">
    <property type="term" value="P:double-strand break repair"/>
    <property type="evidence" value="ECO:0007669"/>
    <property type="project" value="TreeGrafter"/>
</dbReference>
<feature type="region of interest" description="Disordered" evidence="6">
    <location>
        <begin position="125"/>
        <end position="157"/>
    </location>
</feature>
<dbReference type="GO" id="GO:0005730">
    <property type="term" value="C:nucleolus"/>
    <property type="evidence" value="ECO:0007669"/>
    <property type="project" value="TreeGrafter"/>
</dbReference>
<keyword evidence="10" id="KW-1185">Reference proteome</keyword>
<dbReference type="SUPFAM" id="SSF142921">
    <property type="entry name" value="WGR domain-like"/>
    <property type="match status" value="1"/>
</dbReference>
<evidence type="ECO:0000256" key="3">
    <source>
        <dbReference type="ARBA" id="ARBA00023027"/>
    </source>
</evidence>
<dbReference type="GO" id="GO:0003950">
    <property type="term" value="F:NAD+ poly-ADP-ribosyltransferase activity"/>
    <property type="evidence" value="ECO:0007669"/>
    <property type="project" value="UniProtKB-UniRule"/>
</dbReference>
<evidence type="ECO:0000256" key="5">
    <source>
        <dbReference type="RuleBase" id="RU362114"/>
    </source>
</evidence>
<dbReference type="Proteomes" id="UP001150941">
    <property type="component" value="Unassembled WGS sequence"/>
</dbReference>
<dbReference type="InterPro" id="IPR050800">
    <property type="entry name" value="ARTD/PARP"/>
</dbReference>
<dbReference type="Gene3D" id="3.90.228.10">
    <property type="match status" value="1"/>
</dbReference>
<dbReference type="GeneID" id="83204690"/>
<gene>
    <name evidence="9" type="ORF">N7468_008091</name>
</gene>
<dbReference type="AlphaFoldDB" id="A0A9W9TIB8"/>
<accession>A0A9W9TIB8</accession>
<protein>
    <recommendedName>
        <fullName evidence="5">Poly [ADP-ribose] polymerase</fullName>
        <shortName evidence="5">PARP</shortName>
        <ecNumber evidence="5">2.4.2.-</ecNumber>
    </recommendedName>
</protein>
<organism evidence="9 10">
    <name type="scientific">Penicillium chermesinum</name>
    <dbReference type="NCBI Taxonomy" id="63820"/>
    <lineage>
        <taxon>Eukaryota</taxon>
        <taxon>Fungi</taxon>
        <taxon>Dikarya</taxon>
        <taxon>Ascomycota</taxon>
        <taxon>Pezizomycotina</taxon>
        <taxon>Eurotiomycetes</taxon>
        <taxon>Eurotiomycetidae</taxon>
        <taxon>Eurotiales</taxon>
        <taxon>Aspergillaceae</taxon>
        <taxon>Penicillium</taxon>
    </lineage>
</organism>
<evidence type="ECO:0000259" key="7">
    <source>
        <dbReference type="PROSITE" id="PS50172"/>
    </source>
</evidence>
<proteinExistence type="predicted"/>
<evidence type="ECO:0000313" key="9">
    <source>
        <dbReference type="EMBL" id="KAJ5223549.1"/>
    </source>
</evidence>
<evidence type="ECO:0000256" key="6">
    <source>
        <dbReference type="SAM" id="MobiDB-lite"/>
    </source>
</evidence>
<dbReference type="Gene3D" id="3.40.50.10190">
    <property type="entry name" value="BRCT domain"/>
    <property type="match status" value="1"/>
</dbReference>
<keyword evidence="3 5" id="KW-0520">NAD</keyword>
<evidence type="ECO:0000256" key="4">
    <source>
        <dbReference type="ARBA" id="ARBA00033987"/>
    </source>
</evidence>
<dbReference type="InterPro" id="IPR001357">
    <property type="entry name" value="BRCT_dom"/>
</dbReference>
<dbReference type="InterPro" id="IPR012317">
    <property type="entry name" value="Poly(ADP-ribose)pol_cat_dom"/>
</dbReference>
<comment type="catalytic activity">
    <reaction evidence="4">
        <text>NAD(+) + (ADP-D-ribosyl)n-acceptor = nicotinamide + (ADP-D-ribosyl)n+1-acceptor + H(+).</text>
        <dbReference type="EC" id="2.4.2.30"/>
    </reaction>
</comment>
<dbReference type="PROSITE" id="PS51059">
    <property type="entry name" value="PARP_CATALYTIC"/>
    <property type="match status" value="1"/>
</dbReference>
<dbReference type="GO" id="GO:1990404">
    <property type="term" value="F:NAD+-protein mono-ADP-ribosyltransferase activity"/>
    <property type="evidence" value="ECO:0007669"/>
    <property type="project" value="TreeGrafter"/>
</dbReference>
<evidence type="ECO:0000256" key="1">
    <source>
        <dbReference type="ARBA" id="ARBA00022676"/>
    </source>
</evidence>
<dbReference type="PROSITE" id="PS50172">
    <property type="entry name" value="BRCT"/>
    <property type="match status" value="1"/>
</dbReference>
<sequence>MSTIPVTSTSSKVIDLSAVTNLANAPLSEKSSDFLQGVVIAVTHELIREMPPGGFSWVQEVTERHGGKFAGFNQAGCTHLISAKEYSGRLFHHTRTGWTSAKKKTYQCVDLTWLSTALADLSLSEGQVSPPTSLKDTDSSPMQPNSSKRKLEDIPEPCRKRQKDAIRSKPFLTAIVDECCQGRGYSVFMDDDAVYEATLVCYDEYGPHIDLCHMQVLWKGDTDQYGLWTGTEVVAPYNKYQRVTNRSASGHIKQHFWKRSGKKETVVARFRRLFKEYTGLIWEDRHKPPKKNKWLLIKPQYEDIEAELSARVTKTSLEPGIREVFEAISEQLTHQFVTRLIETVSEGRFKEFATERHQHYLRTGIHALRMLSGLSENDSLVKDLAQVYEFLVWPDLTFMGFGLPLLSSPGMIQSELKNLMFLQNLKFMQALVSQPSLQGPAQIAPQLHRILGLKGIKRVDFEEFQRIKSYFVQSSVGTVKDKQVLGIYRIERQSEADHLKNFRKSHPDKAGRSLLLWHGSILRNFLGILGQGLRRDVLSHITDSSVGTKWRSGIFFADLARKSMYYCKRKNTRTAIILLCEVEVGKKVNSIFTFHKHAEKEMAGKGEISVHLNRGNNEPIWWLDAGTKFQSQGLRGIRLLDLDNMSHKALRGHAHEHIVYDESQIRMRYMIHFQTG</sequence>
<dbReference type="InterPro" id="IPR036930">
    <property type="entry name" value="WGR_dom_sf"/>
</dbReference>
<dbReference type="InterPro" id="IPR036420">
    <property type="entry name" value="BRCT_dom_sf"/>
</dbReference>
<comment type="caution">
    <text evidence="9">The sequence shown here is derived from an EMBL/GenBank/DDBJ whole genome shotgun (WGS) entry which is preliminary data.</text>
</comment>
<reference evidence="9" key="1">
    <citation type="submission" date="2022-11" db="EMBL/GenBank/DDBJ databases">
        <authorList>
            <person name="Petersen C."/>
        </authorList>
    </citation>
    <scope>NUCLEOTIDE SEQUENCE</scope>
    <source>
        <strain evidence="9">IBT 19713</strain>
    </source>
</reference>
<dbReference type="PANTHER" id="PTHR10459:SF60">
    <property type="entry name" value="POLY [ADP-RIBOSE] POLYMERASE 2"/>
    <property type="match status" value="1"/>
</dbReference>
<dbReference type="EMBL" id="JAPQKS010000006">
    <property type="protein sequence ID" value="KAJ5223549.1"/>
    <property type="molecule type" value="Genomic_DNA"/>
</dbReference>
<dbReference type="SUPFAM" id="SSF56399">
    <property type="entry name" value="ADP-ribosylation"/>
    <property type="match status" value="1"/>
</dbReference>
<evidence type="ECO:0000313" key="10">
    <source>
        <dbReference type="Proteomes" id="UP001150941"/>
    </source>
</evidence>
<name>A0A9W9TIB8_9EURO</name>
<dbReference type="EC" id="2.4.2.-" evidence="5"/>
<dbReference type="OrthoDB" id="2017365at2759"/>
<dbReference type="RefSeq" id="XP_058327732.1">
    <property type="nucleotide sequence ID" value="XM_058477387.1"/>
</dbReference>
<dbReference type="SUPFAM" id="SSF52113">
    <property type="entry name" value="BRCT domain"/>
    <property type="match status" value="1"/>
</dbReference>
<evidence type="ECO:0000259" key="8">
    <source>
        <dbReference type="PROSITE" id="PS51059"/>
    </source>
</evidence>
<keyword evidence="1 5" id="KW-0328">Glycosyltransferase</keyword>
<dbReference type="PANTHER" id="PTHR10459">
    <property type="entry name" value="DNA LIGASE"/>
    <property type="match status" value="1"/>
</dbReference>
<feature type="compositionally biased region" description="Polar residues" evidence="6">
    <location>
        <begin position="125"/>
        <end position="146"/>
    </location>
</feature>
<dbReference type="GO" id="GO:0070212">
    <property type="term" value="P:protein poly-ADP-ribosylation"/>
    <property type="evidence" value="ECO:0007669"/>
    <property type="project" value="TreeGrafter"/>
</dbReference>
<evidence type="ECO:0000256" key="2">
    <source>
        <dbReference type="ARBA" id="ARBA00022679"/>
    </source>
</evidence>
<feature type="domain" description="PARP catalytic" evidence="8">
    <location>
        <begin position="439"/>
        <end position="676"/>
    </location>
</feature>
<feature type="domain" description="BRCT" evidence="7">
    <location>
        <begin position="30"/>
        <end position="118"/>
    </location>
</feature>
<reference evidence="9" key="2">
    <citation type="journal article" date="2023" name="IMA Fungus">
        <title>Comparative genomic study of the Penicillium genus elucidates a diverse pangenome and 15 lateral gene transfer events.</title>
        <authorList>
            <person name="Petersen C."/>
            <person name="Sorensen T."/>
            <person name="Nielsen M.R."/>
            <person name="Sondergaard T.E."/>
            <person name="Sorensen J.L."/>
            <person name="Fitzpatrick D.A."/>
            <person name="Frisvad J.C."/>
            <person name="Nielsen K.L."/>
        </authorList>
    </citation>
    <scope>NUCLEOTIDE SEQUENCE</scope>
    <source>
        <strain evidence="9">IBT 19713</strain>
    </source>
</reference>